<accession>A0ABQ3T3C4</accession>
<dbReference type="Proteomes" id="UP000608522">
    <property type="component" value="Unassembled WGS sequence"/>
</dbReference>
<sequence>MAGPVAAGFGPRQVNHRRVGVVFPRLPPGNHPRLPLALGDICVDEGDRGTFWQVLRFGVRNLCDPEPDESSGWSWTPSGTGPGR</sequence>
<feature type="region of interest" description="Disordered" evidence="1">
    <location>
        <begin position="64"/>
        <end position="84"/>
    </location>
</feature>
<evidence type="ECO:0000256" key="1">
    <source>
        <dbReference type="SAM" id="MobiDB-lite"/>
    </source>
</evidence>
<feature type="compositionally biased region" description="Low complexity" evidence="1">
    <location>
        <begin position="70"/>
        <end position="84"/>
    </location>
</feature>
<evidence type="ECO:0000313" key="2">
    <source>
        <dbReference type="EMBL" id="GHI74860.1"/>
    </source>
</evidence>
<proteinExistence type="predicted"/>
<keyword evidence="3" id="KW-1185">Reference proteome</keyword>
<organism evidence="2 3">
    <name type="scientific">Streptomyces spororaveus</name>
    <dbReference type="NCBI Taxonomy" id="284039"/>
    <lineage>
        <taxon>Bacteria</taxon>
        <taxon>Bacillati</taxon>
        <taxon>Actinomycetota</taxon>
        <taxon>Actinomycetes</taxon>
        <taxon>Kitasatosporales</taxon>
        <taxon>Streptomycetaceae</taxon>
        <taxon>Streptomyces</taxon>
    </lineage>
</organism>
<comment type="caution">
    <text evidence="2">The sequence shown here is derived from an EMBL/GenBank/DDBJ whole genome shotgun (WGS) entry which is preliminary data.</text>
</comment>
<reference evidence="3" key="1">
    <citation type="submission" date="2023-07" db="EMBL/GenBank/DDBJ databases">
        <title>Whole genome shotgun sequence of Streptomyces spororaveus NBRC 15456.</title>
        <authorList>
            <person name="Komaki H."/>
            <person name="Tamura T."/>
        </authorList>
    </citation>
    <scope>NUCLEOTIDE SEQUENCE [LARGE SCALE GENOMIC DNA]</scope>
    <source>
        <strain evidence="3">NBRC 15456</strain>
    </source>
</reference>
<evidence type="ECO:0000313" key="3">
    <source>
        <dbReference type="Proteomes" id="UP000608522"/>
    </source>
</evidence>
<name>A0ABQ3T3C4_9ACTN</name>
<gene>
    <name evidence="2" type="ORF">Sspor_04210</name>
</gene>
<dbReference type="EMBL" id="BNED01000003">
    <property type="protein sequence ID" value="GHI74860.1"/>
    <property type="molecule type" value="Genomic_DNA"/>
</dbReference>
<protein>
    <submittedName>
        <fullName evidence="2">Uncharacterized protein</fullName>
    </submittedName>
</protein>